<sequence>MDLLQKNPFTTLKANDLNDAEINEQWVDSQGGFADFFCPTHKVSQYILGGKGSGKTHLMRYFSYNSQMVRNSHSILEGIKNDGYFGIYFQASGLNGERFEGLPFAAKKKSALFEYSYELWCAGLIIQALIEINAIDPLLEDESAFCEEVLSLFFKKTDLFNQVNNLVSLQQLIKELSNKVDYEVNNAFFSDDTHFEVLTKRGSLIFGIPKLITAHIDSFAEITFLYLIDELENINPEQQKYINTLLREKQLPCSFRLGARGYGIKTFKTLGSNEENREGHEYEITKLDNILHDKSDYELFAINLIINRLEKSGFISKSQKHLDIFGDNIKAKKTFLNSLFEEPDLNSVLALKQPENEEKSSHMTAMKNRISSKRLPDKTAEIIVSYLSNRAAPLVEAASIHLFSQYWKDAARTPEELVSEAKKTKELAYKYIDSRSNNSLIHKKINYYKNNYLASSLRAKSQKNIEQYLGLENLLLVTKGFPRHILTALRNIYKNEVFAGNVPFSGSTPISIKSQKISLMEAANWFHNECSCEGVLGNRVLDALANICEILRIEMYADKPVECSASSFTVDESLVSDETRDILRWGVLIRVFIEAPDRQEKNSQKLISKFHINSLLCPKWGLSAKKRGAISFTPDTLDVICSKDRRKEFDALVNTFTSSRNMPFKVATDEDESKDTQQNGFGF</sequence>
<protein>
    <submittedName>
        <fullName evidence="1">Uncharacterized protein</fullName>
    </submittedName>
</protein>
<organism evidence="1 2">
    <name type="scientific">Colwellia psychrerythraea</name>
    <name type="common">Vibrio psychroerythus</name>
    <dbReference type="NCBI Taxonomy" id="28229"/>
    <lineage>
        <taxon>Bacteria</taxon>
        <taxon>Pseudomonadati</taxon>
        <taxon>Pseudomonadota</taxon>
        <taxon>Gammaproteobacteria</taxon>
        <taxon>Alteromonadales</taxon>
        <taxon>Colwelliaceae</taxon>
        <taxon>Colwellia</taxon>
    </lineage>
</organism>
<dbReference type="InterPro" id="IPR056955">
    <property type="entry name" value="ORC-CDC6-like"/>
</dbReference>
<dbReference type="OrthoDB" id="271711at2"/>
<dbReference type="AlphaFoldDB" id="A0A099L6A2"/>
<gene>
    <name evidence="1" type="ORF">GAB14E_1231</name>
</gene>
<dbReference type="RefSeq" id="WP_033080477.1">
    <property type="nucleotide sequence ID" value="NZ_JQEC01000002.1"/>
</dbReference>
<dbReference type="Pfam" id="PF24389">
    <property type="entry name" value="ORC-CDC6-like"/>
    <property type="match status" value="1"/>
</dbReference>
<dbReference type="Proteomes" id="UP000029868">
    <property type="component" value="Unassembled WGS sequence"/>
</dbReference>
<dbReference type="PATRIC" id="fig|28229.3.peg.387"/>
<evidence type="ECO:0000313" key="2">
    <source>
        <dbReference type="Proteomes" id="UP000029868"/>
    </source>
</evidence>
<comment type="caution">
    <text evidence="1">The sequence shown here is derived from an EMBL/GenBank/DDBJ whole genome shotgun (WGS) entry which is preliminary data.</text>
</comment>
<evidence type="ECO:0000313" key="1">
    <source>
        <dbReference type="EMBL" id="KGJ97642.1"/>
    </source>
</evidence>
<reference evidence="1 2" key="1">
    <citation type="submission" date="2014-08" db="EMBL/GenBank/DDBJ databases">
        <title>Genomic and Phenotypic Diversity of Colwellia psychrerythraea strains from Disparate Marine Basins.</title>
        <authorList>
            <person name="Techtmann S.M."/>
            <person name="Stelling S.C."/>
            <person name="Utturkar S.M."/>
            <person name="Alshibli N."/>
            <person name="Harris A."/>
            <person name="Brown S.D."/>
            <person name="Hazen T.C."/>
        </authorList>
    </citation>
    <scope>NUCLEOTIDE SEQUENCE [LARGE SCALE GENOMIC DNA]</scope>
    <source>
        <strain evidence="1 2">GAB14E</strain>
    </source>
</reference>
<proteinExistence type="predicted"/>
<name>A0A099L6A2_COLPS</name>
<dbReference type="EMBL" id="JQEC01000002">
    <property type="protein sequence ID" value="KGJ97642.1"/>
    <property type="molecule type" value="Genomic_DNA"/>
</dbReference>
<accession>A0A099L6A2</accession>